<proteinExistence type="predicted"/>
<dbReference type="Proteomes" id="UP000789342">
    <property type="component" value="Unassembled WGS sequence"/>
</dbReference>
<evidence type="ECO:0000313" key="2">
    <source>
        <dbReference type="EMBL" id="CAG8779919.1"/>
    </source>
</evidence>
<reference evidence="2" key="1">
    <citation type="submission" date="2021-06" db="EMBL/GenBank/DDBJ databases">
        <authorList>
            <person name="Kallberg Y."/>
            <person name="Tangrot J."/>
            <person name="Rosling A."/>
        </authorList>
    </citation>
    <scope>NUCLEOTIDE SEQUENCE</scope>
    <source>
        <strain evidence="2">CL551</strain>
    </source>
</reference>
<evidence type="ECO:0000259" key="1">
    <source>
        <dbReference type="Pfam" id="PF07969"/>
    </source>
</evidence>
<comment type="caution">
    <text evidence="2">The sequence shown here is derived from an EMBL/GenBank/DDBJ whole genome shotgun (WGS) entry which is preliminary data.</text>
</comment>
<evidence type="ECO:0000313" key="3">
    <source>
        <dbReference type="Proteomes" id="UP000789342"/>
    </source>
</evidence>
<dbReference type="InterPro" id="IPR032466">
    <property type="entry name" value="Metal_Hydrolase"/>
</dbReference>
<accession>A0A9N9JJU9</accession>
<protein>
    <submittedName>
        <fullName evidence="2">11573_t:CDS:1</fullName>
    </submittedName>
</protein>
<dbReference type="SUPFAM" id="SSF51556">
    <property type="entry name" value="Metallo-dependent hydrolases"/>
    <property type="match status" value="1"/>
</dbReference>
<keyword evidence="3" id="KW-1185">Reference proteome</keyword>
<dbReference type="Gene3D" id="3.20.20.140">
    <property type="entry name" value="Metal-dependent hydrolases"/>
    <property type="match status" value="1"/>
</dbReference>
<dbReference type="Pfam" id="PF07969">
    <property type="entry name" value="Amidohydro_3"/>
    <property type="match status" value="1"/>
</dbReference>
<sequence length="133" mass="15110">SVKLFMDGALGSWGAALLEPYSDEPTKQGFLISNPKNLPSVINQWMEKGFQVNTHCIGDRANHIIIDVYEKCFQDYVKSQPNNGNLTDEELSEEVKKLAEKLRFRIEHAQILTLDDIKRVGELNIIPSMQPTH</sequence>
<dbReference type="OrthoDB" id="3501663at2759"/>
<gene>
    <name evidence="2" type="ORF">AMORRO_LOCUS17236</name>
</gene>
<feature type="non-terminal residue" evidence="2">
    <location>
        <position position="133"/>
    </location>
</feature>
<dbReference type="PANTHER" id="PTHR22642">
    <property type="entry name" value="IMIDAZOLONEPROPIONASE"/>
    <property type="match status" value="1"/>
</dbReference>
<feature type="domain" description="Amidohydrolase 3" evidence="1">
    <location>
        <begin position="1"/>
        <end position="133"/>
    </location>
</feature>
<dbReference type="InterPro" id="IPR013108">
    <property type="entry name" value="Amidohydro_3"/>
</dbReference>
<name>A0A9N9JJU9_9GLOM</name>
<dbReference type="EMBL" id="CAJVPV010051853">
    <property type="protein sequence ID" value="CAG8779919.1"/>
    <property type="molecule type" value="Genomic_DNA"/>
</dbReference>
<dbReference type="PANTHER" id="PTHR22642:SF2">
    <property type="entry name" value="PROTEIN LONG AFTER FAR-RED 3"/>
    <property type="match status" value="1"/>
</dbReference>
<feature type="non-terminal residue" evidence="2">
    <location>
        <position position="1"/>
    </location>
</feature>
<organism evidence="2 3">
    <name type="scientific">Acaulospora morrowiae</name>
    <dbReference type="NCBI Taxonomy" id="94023"/>
    <lineage>
        <taxon>Eukaryota</taxon>
        <taxon>Fungi</taxon>
        <taxon>Fungi incertae sedis</taxon>
        <taxon>Mucoromycota</taxon>
        <taxon>Glomeromycotina</taxon>
        <taxon>Glomeromycetes</taxon>
        <taxon>Diversisporales</taxon>
        <taxon>Acaulosporaceae</taxon>
        <taxon>Acaulospora</taxon>
    </lineage>
</organism>
<dbReference type="AlphaFoldDB" id="A0A9N9JJU9"/>